<organism evidence="1">
    <name type="scientific">Oscillatoriales cyanobacterium SpSt-418</name>
    <dbReference type="NCBI Taxonomy" id="2282169"/>
    <lineage>
        <taxon>Bacteria</taxon>
        <taxon>Bacillati</taxon>
        <taxon>Cyanobacteriota</taxon>
        <taxon>Cyanophyceae</taxon>
        <taxon>Oscillatoriophycideae</taxon>
        <taxon>Oscillatoriales</taxon>
    </lineage>
</organism>
<evidence type="ECO:0000313" key="1">
    <source>
        <dbReference type="EMBL" id="HFN00364.1"/>
    </source>
</evidence>
<dbReference type="EMBL" id="DSRU01000321">
    <property type="protein sequence ID" value="HFN00364.1"/>
    <property type="molecule type" value="Genomic_DNA"/>
</dbReference>
<sequence>MAKIYIPSRELIKTLNISGEELIQVEKFFDSIPDDEWELAEGKDYRVVSGSGLREYTESGAYTIARYLETTKYKGFWNRIKEFIFHTNEKIRKSFVRRKILENCSSLIKRNDQFWISRSDAVAIFGTRSDYLSKMAEHTQKADYPLIKGQDFEDFPDQGLYFSLAGIIKLSKAFEERLTKKNRKAECKDVGEVIKPQIDDIVSQLKQREKQIESAKKSTKRRDKSICQVTKREGNYVEPARMAAHHLYSCNKYPILADSIDNLITISCEVHDQFHSEYMGGTNKECTIDNFISFVQQYYPDNTEVVIWLENQKRKLGEQKPIGKANPPHVLYLPYSAVS</sequence>
<dbReference type="AlphaFoldDB" id="A0A7C3KH77"/>
<comment type="caution">
    <text evidence="1">The sequence shown here is derived from an EMBL/GenBank/DDBJ whole genome shotgun (WGS) entry which is preliminary data.</text>
</comment>
<accession>A0A7C3KH77</accession>
<name>A0A7C3KH77_9CYAN</name>
<evidence type="ECO:0008006" key="2">
    <source>
        <dbReference type="Google" id="ProtNLM"/>
    </source>
</evidence>
<protein>
    <recommendedName>
        <fullName evidence="2">HNH endonuclease</fullName>
    </recommendedName>
</protein>
<gene>
    <name evidence="1" type="ORF">ENR64_21975</name>
</gene>
<proteinExistence type="predicted"/>
<reference evidence="1" key="1">
    <citation type="journal article" date="2020" name="mSystems">
        <title>Genome- and Community-Level Interaction Insights into Carbon Utilization and Element Cycling Functions of Hydrothermarchaeota in Hydrothermal Sediment.</title>
        <authorList>
            <person name="Zhou Z."/>
            <person name="Liu Y."/>
            <person name="Xu W."/>
            <person name="Pan J."/>
            <person name="Luo Z.H."/>
            <person name="Li M."/>
        </authorList>
    </citation>
    <scope>NUCLEOTIDE SEQUENCE [LARGE SCALE GENOMIC DNA]</scope>
    <source>
        <strain evidence="1">SpSt-418</strain>
    </source>
</reference>